<keyword evidence="3" id="KW-1185">Reference proteome</keyword>
<dbReference type="AlphaFoldDB" id="A0A9W7DJ71"/>
<keyword evidence="1" id="KW-0812">Transmembrane</keyword>
<dbReference type="EMBL" id="BSXU01004717">
    <property type="protein sequence ID" value="GMG46932.1"/>
    <property type="molecule type" value="Genomic_DNA"/>
</dbReference>
<evidence type="ECO:0000313" key="3">
    <source>
        <dbReference type="Proteomes" id="UP001165063"/>
    </source>
</evidence>
<dbReference type="Proteomes" id="UP001165063">
    <property type="component" value="Unassembled WGS sequence"/>
</dbReference>
<keyword evidence="1" id="KW-1133">Transmembrane helix</keyword>
<accession>A0A9W7DJ71</accession>
<evidence type="ECO:0000256" key="1">
    <source>
        <dbReference type="SAM" id="Phobius"/>
    </source>
</evidence>
<protein>
    <submittedName>
        <fullName evidence="2">Unnamed protein product</fullName>
    </submittedName>
</protein>
<gene>
    <name evidence="2" type="ORF">Amon01_000692300</name>
</gene>
<name>A0A9W7DJ71_AMBMO</name>
<organism evidence="2 3">
    <name type="scientific">Ambrosiozyma monospora</name>
    <name type="common">Yeast</name>
    <name type="synonym">Endomycopsis monosporus</name>
    <dbReference type="NCBI Taxonomy" id="43982"/>
    <lineage>
        <taxon>Eukaryota</taxon>
        <taxon>Fungi</taxon>
        <taxon>Dikarya</taxon>
        <taxon>Ascomycota</taxon>
        <taxon>Saccharomycotina</taxon>
        <taxon>Pichiomycetes</taxon>
        <taxon>Pichiales</taxon>
        <taxon>Pichiaceae</taxon>
        <taxon>Ambrosiozyma</taxon>
    </lineage>
</organism>
<sequence length="100" mass="11818">MLRSVWVSRWLSITFTSTFTRVMIDVGWMFMTRTMRWTLCNSIENRFFGFIPRAAAANNDDNNNAANHYQNQLKVVSCLHERSTSTHVWNNHRSRFNSKS</sequence>
<proteinExistence type="predicted"/>
<evidence type="ECO:0000313" key="2">
    <source>
        <dbReference type="EMBL" id="GMG46932.1"/>
    </source>
</evidence>
<reference evidence="2" key="1">
    <citation type="submission" date="2023-04" db="EMBL/GenBank/DDBJ databases">
        <title>Ambrosiozyma monospora NBRC 1965.</title>
        <authorList>
            <person name="Ichikawa N."/>
            <person name="Sato H."/>
            <person name="Tonouchi N."/>
        </authorList>
    </citation>
    <scope>NUCLEOTIDE SEQUENCE</scope>
    <source>
        <strain evidence="2">NBRC 1965</strain>
    </source>
</reference>
<keyword evidence="1" id="KW-0472">Membrane</keyword>
<comment type="caution">
    <text evidence="2">The sequence shown here is derived from an EMBL/GenBank/DDBJ whole genome shotgun (WGS) entry which is preliminary data.</text>
</comment>
<feature type="transmembrane region" description="Helical" evidence="1">
    <location>
        <begin position="6"/>
        <end position="28"/>
    </location>
</feature>